<dbReference type="GO" id="GO:0006754">
    <property type="term" value="P:ATP biosynthetic process"/>
    <property type="evidence" value="ECO:0007669"/>
    <property type="project" value="UniProtKB-KW"/>
</dbReference>
<evidence type="ECO:0000256" key="16">
    <source>
        <dbReference type="SAM" id="Phobius"/>
    </source>
</evidence>
<keyword evidence="6 15" id="KW-0999">Mitochondrion inner membrane</keyword>
<evidence type="ECO:0000313" key="18">
    <source>
        <dbReference type="Proteomes" id="UP001626550"/>
    </source>
</evidence>
<evidence type="ECO:0000256" key="12">
    <source>
        <dbReference type="ARBA" id="ARBA00057306"/>
    </source>
</evidence>
<evidence type="ECO:0000256" key="13">
    <source>
        <dbReference type="ARBA" id="ARBA00064647"/>
    </source>
</evidence>
<accession>A0ABD2QIX5</accession>
<name>A0ABD2QIX5_9PLAT</name>
<keyword evidence="11 15" id="KW-0066">ATP synthesis</keyword>
<organism evidence="17 18">
    <name type="scientific">Cichlidogyrus casuarinus</name>
    <dbReference type="NCBI Taxonomy" id="1844966"/>
    <lineage>
        <taxon>Eukaryota</taxon>
        <taxon>Metazoa</taxon>
        <taxon>Spiralia</taxon>
        <taxon>Lophotrochozoa</taxon>
        <taxon>Platyhelminthes</taxon>
        <taxon>Monogenea</taxon>
        <taxon>Monopisthocotylea</taxon>
        <taxon>Dactylogyridea</taxon>
        <taxon>Ancyrocephalidae</taxon>
        <taxon>Cichlidogyrus</taxon>
    </lineage>
</organism>
<keyword evidence="9 15" id="KW-0496">Mitochondrion</keyword>
<evidence type="ECO:0000256" key="7">
    <source>
        <dbReference type="ARBA" id="ARBA00022990"/>
    </source>
</evidence>
<comment type="caution">
    <text evidence="17">The sequence shown here is derived from an EMBL/GenBank/DDBJ whole genome shotgun (WGS) entry which is preliminary data.</text>
</comment>
<comment type="function">
    <text evidence="12 15">Subunit e, of the mitochondrial membrane ATP synthase complex (F(1)F(0) ATP synthase or Complex V) that produces ATP from ADP in the presence of a proton gradient across the membrane which is generated by electron transport complexes of the respiratory chain. ATP synthase complex consist of a soluble F(1) head domain - the catalytic core - and a membrane F(1) domain - the membrane proton channel. These two domains are linked by a central stalk rotating inside the F(1) region and a stationary peripheral stalk. During catalysis, ATP synthesis in the catalytic domain of F(1) is coupled via a rotary mechanism of the central stalk subunits to proton translocation. In vivo, can only synthesize ATP although its ATP hydrolase activity can be activated artificially in vitro. Part of the complex F(0) domain.</text>
</comment>
<keyword evidence="18" id="KW-1185">Reference proteome</keyword>
<evidence type="ECO:0000256" key="8">
    <source>
        <dbReference type="ARBA" id="ARBA00023065"/>
    </source>
</evidence>
<evidence type="ECO:0000256" key="4">
    <source>
        <dbReference type="ARBA" id="ARBA00022547"/>
    </source>
</evidence>
<sequence length="88" mass="10276">MTVYDYKLPPPREVSPLIRTARWGLLGLGIVYGAVRLSYLSRREEKINIKNQEIAKRRINEHEIWFKEKSEKDMLNLAKEAGIVPKPI</sequence>
<protein>
    <recommendedName>
        <fullName evidence="14 15">ATP synthase F(0) complex subunit e, mitochondrial</fullName>
    </recommendedName>
</protein>
<evidence type="ECO:0000256" key="3">
    <source>
        <dbReference type="ARBA" id="ARBA00022448"/>
    </source>
</evidence>
<keyword evidence="7" id="KW-0007">Acetylation</keyword>
<keyword evidence="10 16" id="KW-0472">Membrane</keyword>
<dbReference type="AlphaFoldDB" id="A0ABD2QIX5"/>
<evidence type="ECO:0000256" key="5">
    <source>
        <dbReference type="ARBA" id="ARBA00022781"/>
    </source>
</evidence>
<dbReference type="Pfam" id="PF05680">
    <property type="entry name" value="ATP-synt_E"/>
    <property type="match status" value="1"/>
</dbReference>
<evidence type="ECO:0000256" key="15">
    <source>
        <dbReference type="RuleBase" id="RU367005"/>
    </source>
</evidence>
<dbReference type="GO" id="GO:0045259">
    <property type="term" value="C:proton-transporting ATP synthase complex"/>
    <property type="evidence" value="ECO:0007669"/>
    <property type="project" value="UniProtKB-UniRule"/>
</dbReference>
<keyword evidence="8 15" id="KW-0406">Ion transport</keyword>
<evidence type="ECO:0000256" key="9">
    <source>
        <dbReference type="ARBA" id="ARBA00023128"/>
    </source>
</evidence>
<keyword evidence="3 15" id="KW-0813">Transport</keyword>
<comment type="similarity">
    <text evidence="2 15">Belongs to the ATPase e subunit family.</text>
</comment>
<dbReference type="Proteomes" id="UP001626550">
    <property type="component" value="Unassembled WGS sequence"/>
</dbReference>
<evidence type="ECO:0000256" key="14">
    <source>
        <dbReference type="ARBA" id="ARBA00074682"/>
    </source>
</evidence>
<keyword evidence="16" id="KW-1133">Transmembrane helix</keyword>
<dbReference type="InterPro" id="IPR008386">
    <property type="entry name" value="ATP_synth_F0_esu_mt"/>
</dbReference>
<comment type="subunit">
    <text evidence="15">F-type ATPases have 2 components, CF(1) - the catalytic core - and CF(0) - the membrane proton channel. CF(1) and CF(0) have multiple subunits.</text>
</comment>
<feature type="transmembrane region" description="Helical" evidence="16">
    <location>
        <begin position="20"/>
        <end position="40"/>
    </location>
</feature>
<reference evidence="17 18" key="1">
    <citation type="submission" date="2024-11" db="EMBL/GenBank/DDBJ databases">
        <title>Adaptive evolution of stress response genes in parasites aligns with host niche diversity.</title>
        <authorList>
            <person name="Hahn C."/>
            <person name="Resl P."/>
        </authorList>
    </citation>
    <scope>NUCLEOTIDE SEQUENCE [LARGE SCALE GENOMIC DNA]</scope>
    <source>
        <strain evidence="17">EGGRZ-B1_66</strain>
        <tissue evidence="17">Body</tissue>
    </source>
</reference>
<dbReference type="PANTHER" id="PTHR12427">
    <property type="entry name" value="ATP SYNTHASE E CHAIN, MITOCHONDRIAL"/>
    <property type="match status" value="1"/>
</dbReference>
<evidence type="ECO:0000313" key="17">
    <source>
        <dbReference type="EMBL" id="KAL3319499.1"/>
    </source>
</evidence>
<comment type="subcellular location">
    <subcellularLocation>
        <location evidence="1 15">Mitochondrion inner membrane</location>
    </subcellularLocation>
</comment>
<dbReference type="GO" id="GO:0005743">
    <property type="term" value="C:mitochondrial inner membrane"/>
    <property type="evidence" value="ECO:0007669"/>
    <property type="project" value="UniProtKB-SubCell"/>
</dbReference>
<keyword evidence="16" id="KW-0812">Transmembrane</keyword>
<evidence type="ECO:0000256" key="2">
    <source>
        <dbReference type="ARBA" id="ARBA00007333"/>
    </source>
</evidence>
<evidence type="ECO:0000256" key="10">
    <source>
        <dbReference type="ARBA" id="ARBA00023136"/>
    </source>
</evidence>
<evidence type="ECO:0000256" key="1">
    <source>
        <dbReference type="ARBA" id="ARBA00004273"/>
    </source>
</evidence>
<proteinExistence type="inferred from homology"/>
<gene>
    <name evidence="17" type="ORF">Ciccas_001837</name>
</gene>
<keyword evidence="4 15" id="KW-0138">CF(0)</keyword>
<dbReference type="PANTHER" id="PTHR12427:SF1">
    <property type="entry name" value="ATP SYNTHASE SUBUNIT E, MITOCHONDRIAL"/>
    <property type="match status" value="1"/>
</dbReference>
<dbReference type="EMBL" id="JBJKFK010000131">
    <property type="protein sequence ID" value="KAL3319499.1"/>
    <property type="molecule type" value="Genomic_DNA"/>
</dbReference>
<evidence type="ECO:0000256" key="6">
    <source>
        <dbReference type="ARBA" id="ARBA00022792"/>
    </source>
</evidence>
<evidence type="ECO:0000256" key="11">
    <source>
        <dbReference type="ARBA" id="ARBA00023310"/>
    </source>
</evidence>
<comment type="subunit">
    <text evidence="13">Component of the ATP synthase complex composed at least of ATP5F1A/subunit alpha, ATP5F1B/subunit beta, ATP5MC1/subunit c (homooctomer), MT-ATP6/subunit a, MT-ATP8/subunit 8, ATP5ME/subunit e, ATP5MF/subunit f, ATP5MG/subunit g, ATP5MK/subunit k, ATP5MJ/subunit j, ATP5F1C/subunit gamma, ATP5F1D/subunit delta, ATP5F1E/subunit epsilon, ATP5PF/subunit F6, ATP5PB/subunit b, ATP5PD/subunit d, ATP5PO/subunit OSCP. ATP synthase complex consists of a soluble F(1) head domain (subunits alpha(3) and beta(3)) - the catalytic core - and a membrane F(0) domain - the membrane proton channel (subunits c, a, 8, e, f, g, k and j). These two domains are linked by a central stalk (subunits gamma, delta, and epsilon) rotating inside the F1 region and a stationary peripheral stalk (subunits F6, b, d, and OSCP).</text>
</comment>
<dbReference type="GO" id="GO:1902600">
    <property type="term" value="P:proton transmembrane transport"/>
    <property type="evidence" value="ECO:0007669"/>
    <property type="project" value="UniProtKB-KW"/>
</dbReference>
<keyword evidence="5 15" id="KW-0375">Hydrogen ion transport</keyword>